<dbReference type="Proteomes" id="UP000011761">
    <property type="component" value="Unassembled WGS sequence"/>
</dbReference>
<evidence type="ECO:0000256" key="1">
    <source>
        <dbReference type="SAM" id="MobiDB-lite"/>
    </source>
</evidence>
<evidence type="ECO:0000313" key="2">
    <source>
        <dbReference type="EMBL" id="EMD01261.1"/>
    </source>
</evidence>
<dbReference type="GeneID" id="19110994"/>
<reference evidence="2 3" key="1">
    <citation type="journal article" date="2012" name="PLoS Pathog.">
        <title>Diverse lifestyles and strategies of plant pathogenesis encoded in the genomes of eighteen Dothideomycetes fungi.</title>
        <authorList>
            <person name="Ohm R.A."/>
            <person name="Feau N."/>
            <person name="Henrissat B."/>
            <person name="Schoch C.L."/>
            <person name="Horwitz B.A."/>
            <person name="Barry K.W."/>
            <person name="Condon B.J."/>
            <person name="Copeland A.C."/>
            <person name="Dhillon B."/>
            <person name="Glaser F."/>
            <person name="Hesse C.N."/>
            <person name="Kosti I."/>
            <person name="LaButti K."/>
            <person name="Lindquist E.A."/>
            <person name="Lucas S."/>
            <person name="Salamov A.A."/>
            <person name="Bradshaw R.E."/>
            <person name="Ciuffetti L."/>
            <person name="Hamelin R.C."/>
            <person name="Kema G.H.J."/>
            <person name="Lawrence C."/>
            <person name="Scott J.A."/>
            <person name="Spatafora J.W."/>
            <person name="Turgeon B.G."/>
            <person name="de Wit P.J.G.M."/>
            <person name="Zhong S."/>
            <person name="Goodwin S.B."/>
            <person name="Grigoriev I.V."/>
        </authorList>
    </citation>
    <scope>NUCLEOTIDE SEQUENCE [LARGE SCALE GENOMIC DNA]</scope>
    <source>
        <strain evidence="2 3">UAMH 10762</strain>
    </source>
</reference>
<protein>
    <submittedName>
        <fullName evidence="2">Uncharacterized protein</fullName>
    </submittedName>
</protein>
<feature type="region of interest" description="Disordered" evidence="1">
    <location>
        <begin position="1"/>
        <end position="28"/>
    </location>
</feature>
<organism evidence="2 3">
    <name type="scientific">Baudoinia panamericana (strain UAMH 10762)</name>
    <name type="common">Angels' share fungus</name>
    <name type="synonym">Baudoinia compniacensis (strain UAMH 10762)</name>
    <dbReference type="NCBI Taxonomy" id="717646"/>
    <lineage>
        <taxon>Eukaryota</taxon>
        <taxon>Fungi</taxon>
        <taxon>Dikarya</taxon>
        <taxon>Ascomycota</taxon>
        <taxon>Pezizomycotina</taxon>
        <taxon>Dothideomycetes</taxon>
        <taxon>Dothideomycetidae</taxon>
        <taxon>Mycosphaerellales</taxon>
        <taxon>Teratosphaeriaceae</taxon>
        <taxon>Baudoinia</taxon>
    </lineage>
</organism>
<proteinExistence type="predicted"/>
<dbReference type="AlphaFoldDB" id="M2NQD7"/>
<dbReference type="EMBL" id="KB445550">
    <property type="protein sequence ID" value="EMD01261.1"/>
    <property type="molecule type" value="Genomic_DNA"/>
</dbReference>
<dbReference type="KEGG" id="bcom:BAUCODRAFT_29709"/>
<accession>M2NQD7</accession>
<dbReference type="RefSeq" id="XP_007672445.1">
    <property type="nucleotide sequence ID" value="XM_007674255.1"/>
</dbReference>
<gene>
    <name evidence="2" type="ORF">BAUCODRAFT_29709</name>
</gene>
<evidence type="ECO:0000313" key="3">
    <source>
        <dbReference type="Proteomes" id="UP000011761"/>
    </source>
</evidence>
<feature type="compositionally biased region" description="Polar residues" evidence="1">
    <location>
        <begin position="11"/>
        <end position="28"/>
    </location>
</feature>
<keyword evidence="3" id="KW-1185">Reference proteome</keyword>
<sequence>MTSKERPDGSSRLSVATNTITTRAVTQTQRPSLLLPSGAVLLSSTSASTSIYPAPADGYSHSYGYIHPLSFCSNPPSTTETA</sequence>
<dbReference type="HOGENOM" id="CLU_2557922_0_0_1"/>
<name>M2NQD7_BAUPA</name>